<proteinExistence type="predicted"/>
<accession>A0A6B0S944</accession>
<feature type="region of interest" description="Disordered" evidence="1">
    <location>
        <begin position="77"/>
        <end position="107"/>
    </location>
</feature>
<dbReference type="EMBL" id="VBQZ03000240">
    <property type="protein sequence ID" value="MXQ98421.1"/>
    <property type="molecule type" value="Genomic_DNA"/>
</dbReference>
<sequence length="107" mass="11489">MSDAGGGGGTLARRPPFQRQGTLEQLQFIPGHHLPQHLRTASKNEASVDLIVTRKIFSSKEDASVYEAVPADKAIFPGRATGKSTSRPYQTQASFLGHRHGGSASFL</sequence>
<dbReference type="AlphaFoldDB" id="A0A6B0S944"/>
<keyword evidence="3" id="KW-1185">Reference proteome</keyword>
<reference evidence="2" key="1">
    <citation type="submission" date="2019-10" db="EMBL/GenBank/DDBJ databases">
        <title>The sequence and de novo assembly of the wild yak genome.</title>
        <authorList>
            <person name="Liu Y."/>
        </authorList>
    </citation>
    <scope>NUCLEOTIDE SEQUENCE [LARGE SCALE GENOMIC DNA]</scope>
    <source>
        <strain evidence="2">WY2019</strain>
    </source>
</reference>
<organism evidence="2 3">
    <name type="scientific">Bos mutus</name>
    <name type="common">wild yak</name>
    <dbReference type="NCBI Taxonomy" id="72004"/>
    <lineage>
        <taxon>Eukaryota</taxon>
        <taxon>Metazoa</taxon>
        <taxon>Chordata</taxon>
        <taxon>Craniata</taxon>
        <taxon>Vertebrata</taxon>
        <taxon>Euteleostomi</taxon>
        <taxon>Mammalia</taxon>
        <taxon>Eutheria</taxon>
        <taxon>Laurasiatheria</taxon>
        <taxon>Artiodactyla</taxon>
        <taxon>Ruminantia</taxon>
        <taxon>Pecora</taxon>
        <taxon>Bovidae</taxon>
        <taxon>Bovinae</taxon>
        <taxon>Bos</taxon>
    </lineage>
</organism>
<gene>
    <name evidence="2" type="ORF">E5288_WYG015402</name>
</gene>
<name>A0A6B0S944_9CETA</name>
<feature type="compositionally biased region" description="Gly residues" evidence="1">
    <location>
        <begin position="1"/>
        <end position="10"/>
    </location>
</feature>
<comment type="caution">
    <text evidence="2">The sequence shown here is derived from an EMBL/GenBank/DDBJ whole genome shotgun (WGS) entry which is preliminary data.</text>
</comment>
<evidence type="ECO:0000313" key="3">
    <source>
        <dbReference type="Proteomes" id="UP000322234"/>
    </source>
</evidence>
<dbReference type="Proteomes" id="UP000322234">
    <property type="component" value="Unassembled WGS sequence"/>
</dbReference>
<evidence type="ECO:0000313" key="2">
    <source>
        <dbReference type="EMBL" id="MXQ98421.1"/>
    </source>
</evidence>
<evidence type="ECO:0000256" key="1">
    <source>
        <dbReference type="SAM" id="MobiDB-lite"/>
    </source>
</evidence>
<feature type="compositionally biased region" description="Polar residues" evidence="1">
    <location>
        <begin position="82"/>
        <end position="94"/>
    </location>
</feature>
<feature type="region of interest" description="Disordered" evidence="1">
    <location>
        <begin position="1"/>
        <end position="21"/>
    </location>
</feature>
<protein>
    <submittedName>
        <fullName evidence="2">Uncharacterized protein</fullName>
    </submittedName>
</protein>